<evidence type="ECO:0000313" key="1">
    <source>
        <dbReference type="EMBL" id="KAF2614106.1"/>
    </source>
</evidence>
<reference evidence="1" key="1">
    <citation type="submission" date="2019-12" db="EMBL/GenBank/DDBJ databases">
        <title>Genome sequencing and annotation of Brassica cretica.</title>
        <authorList>
            <person name="Studholme D.J."/>
            <person name="Sarris P.F."/>
        </authorList>
    </citation>
    <scope>NUCLEOTIDE SEQUENCE</scope>
    <source>
        <strain evidence="1">PFS-102/07</strain>
        <tissue evidence="1">Leaf</tissue>
    </source>
</reference>
<accession>A0A8S9MA71</accession>
<proteinExistence type="predicted"/>
<organism evidence="1">
    <name type="scientific">Brassica cretica</name>
    <name type="common">Mustard</name>
    <dbReference type="NCBI Taxonomy" id="69181"/>
    <lineage>
        <taxon>Eukaryota</taxon>
        <taxon>Viridiplantae</taxon>
        <taxon>Streptophyta</taxon>
        <taxon>Embryophyta</taxon>
        <taxon>Tracheophyta</taxon>
        <taxon>Spermatophyta</taxon>
        <taxon>Magnoliopsida</taxon>
        <taxon>eudicotyledons</taxon>
        <taxon>Gunneridae</taxon>
        <taxon>Pentapetalae</taxon>
        <taxon>rosids</taxon>
        <taxon>malvids</taxon>
        <taxon>Brassicales</taxon>
        <taxon>Brassicaceae</taxon>
        <taxon>Brassiceae</taxon>
        <taxon>Brassica</taxon>
    </lineage>
</organism>
<sequence>MVQNPIRSGNYNITPLAGWKSAFSVLVNLFSLEVLSISESFAIINPSLKVNVFFQLCADHGDLIVLDVTFLLHDSEEGRHNGRDRLQFHRSLN</sequence>
<gene>
    <name evidence="1" type="ORF">F2Q70_00007096</name>
</gene>
<comment type="caution">
    <text evidence="1">The sequence shown here is derived from an EMBL/GenBank/DDBJ whole genome shotgun (WGS) entry which is preliminary data.</text>
</comment>
<name>A0A8S9MA71_BRACR</name>
<dbReference type="AlphaFoldDB" id="A0A8S9MA71"/>
<dbReference type="EMBL" id="QGKY02000089">
    <property type="protein sequence ID" value="KAF2614106.1"/>
    <property type="molecule type" value="Genomic_DNA"/>
</dbReference>
<protein>
    <submittedName>
        <fullName evidence="1">Uncharacterized protein</fullName>
    </submittedName>
</protein>